<accession>A0A3B3T6F5</accession>
<dbReference type="PANTHER" id="PTHR38706">
    <property type="entry name" value="SI:CH211-198C19.1-RELATED"/>
    <property type="match status" value="1"/>
</dbReference>
<keyword evidence="2" id="KW-1185">Reference proteome</keyword>
<dbReference type="PANTHER" id="PTHR38706:SF3">
    <property type="entry name" value="SI:CH211-198C19.1"/>
    <property type="match status" value="1"/>
</dbReference>
<name>A0A3B3T6F5_9TELE</name>
<protein>
    <submittedName>
        <fullName evidence="1">Uncharacterized protein</fullName>
    </submittedName>
</protein>
<dbReference type="Proteomes" id="UP000261540">
    <property type="component" value="Unplaced"/>
</dbReference>
<dbReference type="Ensembl" id="ENSPKIT00000019731.1">
    <property type="protein sequence ID" value="ENSPKIP00000038737.1"/>
    <property type="gene ID" value="ENSPKIG00000016400.1"/>
</dbReference>
<dbReference type="AlphaFoldDB" id="A0A3B3T6F5"/>
<sequence>MVVLSLLVNLCGVRFGHKFPRRGLKLLHWLANKWIVFDAKGKMLAKTDPRTREFGFHVFHNLEKIVPVLLGSQSCYFEVGNLHADGAAALPFSEADIGGDECNTDRIIVRMDSGQVIGEVYITEHTPHQNSFSSESTYRISNILIRSIQGLEESVFLQQAGYIPGMYEHLMPKSRETAVNMEEEDKEDGFPRQRRSTCGDTCSCVIL</sequence>
<reference evidence="1" key="2">
    <citation type="submission" date="2025-09" db="UniProtKB">
        <authorList>
            <consortium name="Ensembl"/>
        </authorList>
    </citation>
    <scope>IDENTIFICATION</scope>
</reference>
<dbReference type="STRING" id="1676925.ENSPKIP00000038737"/>
<dbReference type="GeneTree" id="ENSGT00980000199739"/>
<reference evidence="1" key="1">
    <citation type="submission" date="2025-08" db="UniProtKB">
        <authorList>
            <consortium name="Ensembl"/>
        </authorList>
    </citation>
    <scope>IDENTIFICATION</scope>
</reference>
<proteinExistence type="predicted"/>
<organism evidence="1 2">
    <name type="scientific">Paramormyrops kingsleyae</name>
    <dbReference type="NCBI Taxonomy" id="1676925"/>
    <lineage>
        <taxon>Eukaryota</taxon>
        <taxon>Metazoa</taxon>
        <taxon>Chordata</taxon>
        <taxon>Craniata</taxon>
        <taxon>Vertebrata</taxon>
        <taxon>Euteleostomi</taxon>
        <taxon>Actinopterygii</taxon>
        <taxon>Neopterygii</taxon>
        <taxon>Teleostei</taxon>
        <taxon>Osteoglossocephala</taxon>
        <taxon>Osteoglossomorpha</taxon>
        <taxon>Osteoglossiformes</taxon>
        <taxon>Mormyridae</taxon>
        <taxon>Paramormyrops</taxon>
    </lineage>
</organism>
<evidence type="ECO:0000313" key="1">
    <source>
        <dbReference type="Ensembl" id="ENSPKIP00000038737.1"/>
    </source>
</evidence>
<evidence type="ECO:0000313" key="2">
    <source>
        <dbReference type="Proteomes" id="UP000261540"/>
    </source>
</evidence>